<keyword evidence="1" id="KW-0472">Membrane</keyword>
<dbReference type="Proteomes" id="UP000176376">
    <property type="component" value="Unassembled WGS sequence"/>
</dbReference>
<comment type="caution">
    <text evidence="2">The sequence shown here is derived from an EMBL/GenBank/DDBJ whole genome shotgun (WGS) entry which is preliminary data.</text>
</comment>
<name>A0A1F7JKY7_9BACT</name>
<protein>
    <submittedName>
        <fullName evidence="2">Uncharacterized protein</fullName>
    </submittedName>
</protein>
<feature type="transmembrane region" description="Helical" evidence="1">
    <location>
        <begin position="12"/>
        <end position="31"/>
    </location>
</feature>
<dbReference type="AlphaFoldDB" id="A0A1F7JKY7"/>
<reference evidence="2 3" key="1">
    <citation type="journal article" date="2016" name="Nat. Commun.">
        <title>Thousands of microbial genomes shed light on interconnected biogeochemical processes in an aquifer system.</title>
        <authorList>
            <person name="Anantharaman K."/>
            <person name="Brown C.T."/>
            <person name="Hug L.A."/>
            <person name="Sharon I."/>
            <person name="Castelle C.J."/>
            <person name="Probst A.J."/>
            <person name="Thomas B.C."/>
            <person name="Singh A."/>
            <person name="Wilkins M.J."/>
            <person name="Karaoz U."/>
            <person name="Brodie E.L."/>
            <person name="Williams K.H."/>
            <person name="Hubbard S.S."/>
            <person name="Banfield J.F."/>
        </authorList>
    </citation>
    <scope>NUCLEOTIDE SEQUENCE [LARGE SCALE GENOMIC DNA]</scope>
</reference>
<organism evidence="2 3">
    <name type="scientific">Candidatus Roizmanbacteria bacterium RIFCSPLOWO2_02_FULL_38_10</name>
    <dbReference type="NCBI Taxonomy" id="1802074"/>
    <lineage>
        <taxon>Bacteria</taxon>
        <taxon>Candidatus Roizmaniibacteriota</taxon>
    </lineage>
</organism>
<evidence type="ECO:0000313" key="3">
    <source>
        <dbReference type="Proteomes" id="UP000176376"/>
    </source>
</evidence>
<gene>
    <name evidence="2" type="ORF">A3J15_03560</name>
</gene>
<dbReference type="EMBL" id="MGAY01000043">
    <property type="protein sequence ID" value="OGK56260.1"/>
    <property type="molecule type" value="Genomic_DNA"/>
</dbReference>
<proteinExistence type="predicted"/>
<keyword evidence="1" id="KW-0812">Transmembrane</keyword>
<accession>A0A1F7JKY7</accession>
<evidence type="ECO:0000313" key="2">
    <source>
        <dbReference type="EMBL" id="OGK56260.1"/>
    </source>
</evidence>
<sequence length="183" mass="20521">MTDDQRPAQVITLVIILIIAISIIYGTYNLLRELPPASPRASTRSDHEIFFPNVMLASRSLVTSTAEQNELTVSGKILLLKPAAVDRESWSVWLSLDFGGETVISNIFTGMFIRGVDYPSPARRSNPIPYLQSNEGILLNGHEVFSNSFRLKAQVPNNICNLYLNYQSNVQRATPFYQINLCE</sequence>
<evidence type="ECO:0000256" key="1">
    <source>
        <dbReference type="SAM" id="Phobius"/>
    </source>
</evidence>
<keyword evidence="1" id="KW-1133">Transmembrane helix</keyword>